<dbReference type="RefSeq" id="WP_055438304.1">
    <property type="nucleotide sequence ID" value="NZ_CYHB01000001.1"/>
</dbReference>
<evidence type="ECO:0000256" key="8">
    <source>
        <dbReference type="ARBA" id="ARBA00022801"/>
    </source>
</evidence>
<dbReference type="GO" id="GO:0006508">
    <property type="term" value="P:proteolysis"/>
    <property type="evidence" value="ECO:0007669"/>
    <property type="project" value="UniProtKB-KW"/>
</dbReference>
<evidence type="ECO:0000256" key="9">
    <source>
        <dbReference type="ARBA" id="ARBA00022833"/>
    </source>
</evidence>
<evidence type="ECO:0000256" key="10">
    <source>
        <dbReference type="ARBA" id="ARBA00023049"/>
    </source>
</evidence>
<dbReference type="InterPro" id="IPR011765">
    <property type="entry name" value="Pept_M16_N"/>
</dbReference>
<evidence type="ECO:0000259" key="15">
    <source>
        <dbReference type="Pfam" id="PF00675"/>
    </source>
</evidence>
<dbReference type="Proteomes" id="UP000182598">
    <property type="component" value="Unassembled WGS sequence"/>
</dbReference>
<dbReference type="AlphaFoldDB" id="A0A0K6GYB6"/>
<dbReference type="OrthoDB" id="9811314at2"/>
<dbReference type="InterPro" id="IPR032632">
    <property type="entry name" value="Peptidase_M16_M"/>
</dbReference>
<comment type="function">
    <text evidence="2">Endopeptidase that degrades small peptides of less than 7 kDa, such as glucagon and insulin.</text>
</comment>
<keyword evidence="20" id="KW-1185">Reference proteome</keyword>
<evidence type="ECO:0000256" key="1">
    <source>
        <dbReference type="ARBA" id="ARBA00001947"/>
    </source>
</evidence>
<dbReference type="InterPro" id="IPR054734">
    <property type="entry name" value="PqqF-like_C_4"/>
</dbReference>
<dbReference type="InterPro" id="IPR050626">
    <property type="entry name" value="Peptidase_M16"/>
</dbReference>
<evidence type="ECO:0000313" key="20">
    <source>
        <dbReference type="Proteomes" id="UP000182598"/>
    </source>
</evidence>
<dbReference type="Pfam" id="PF22456">
    <property type="entry name" value="PqqF-like_C_4"/>
    <property type="match status" value="1"/>
</dbReference>
<sequence length="919" mass="106022">MATDASKVFSATRVILDNDAITRSPTDKRSYRIIQLDNALRCVLVHDPEARQASAALAVGAGHFHDPSHAQGLAHFLEHMLFLGTEKYPDANNYQNFISAHGGNHNAWTGTEFSNYYFTIDAPYFAQALDRFMRFFYQPKLDSQWVEKELQSIESEFQLKRQDELRRLYQVHKATSNPRHPFSKFSVGNLTTLRDQPDAPLAQQLRQFFQRWYCARRMTLVLVGPQSFEQLQELAEQHGRPIQSGCADMLYVDEPLYLTAQLGVELHVKPLKDARRLIITFALPGIDDDYANKTTSYIAHILGYEGPNSLYGYLRNRHWINSLAAGGGISGSNFKDFNINMQLTAEGMKHRDDIIEAIFSYIQLVRDQGLQAWRYNERRVSVMNAFNFQEQPRASDLAPQLAINLQHYLAEDIIFGDYRMDGLFEPKARQFLDCMHPDNMRITVIHKELETDTIEPIYGTHYQIRPIHFERRRQFIQPTTIDAQLPEPNPYLETPWQLQTVSVKEQHELPTRDIIAPGLHSWHFHDLYFRQPKAHLYLGLQLPNVIASPDSFALARLWCELMLDKLNEQCYDAEVAGLHFNLYPQQQGMTLHVSGPALYVPKLATTLVQTMKNPKFVQQRWYDLRQRLLLNWRQALLHKPLNLLFSHLNVQLQPHTYSVLKLADNLEQSTFASFNEITEQLFSQASVQLFAHGDLHQEQLQPLHEELRAWLGLDSDLQFADLTPRTLTQLSQPQQLTTQHTDSAVIAVLQSDQTDVSEQGIFMLLNNLLQPRFFSSLRTEQQLGYLVGTSYLPMQEHPHLMFYVQSSRVDAKTIKLAISDFFASVPKILASINTEEFRKVQQSLTQQLTEPDSTLRARSQRLWSAITQQDHDFSRLNRIAEAMQQLTYDSFAHRTQQLFNNSAHQMFLSASPLSFDSSE</sequence>
<feature type="domain" description="Peptidase M16 C-terminal" evidence="16">
    <location>
        <begin position="202"/>
        <end position="377"/>
    </location>
</feature>
<evidence type="ECO:0000256" key="4">
    <source>
        <dbReference type="ARBA" id="ARBA00012449"/>
    </source>
</evidence>
<evidence type="ECO:0000256" key="5">
    <source>
        <dbReference type="ARBA" id="ARBA00017565"/>
    </source>
</evidence>
<evidence type="ECO:0000256" key="3">
    <source>
        <dbReference type="ARBA" id="ARBA00007261"/>
    </source>
</evidence>
<keyword evidence="8" id="KW-0378">Hydrolase</keyword>
<dbReference type="PROSITE" id="PS00143">
    <property type="entry name" value="INSULINASE"/>
    <property type="match status" value="1"/>
</dbReference>
<keyword evidence="10" id="KW-0482">Metalloprotease</keyword>
<keyword evidence="9" id="KW-0862">Zinc</keyword>
<dbReference type="GO" id="GO:0004222">
    <property type="term" value="F:metalloendopeptidase activity"/>
    <property type="evidence" value="ECO:0007669"/>
    <property type="project" value="UniProtKB-EC"/>
</dbReference>
<evidence type="ECO:0000259" key="16">
    <source>
        <dbReference type="Pfam" id="PF05193"/>
    </source>
</evidence>
<evidence type="ECO:0000256" key="12">
    <source>
        <dbReference type="ARBA" id="ARBA00031184"/>
    </source>
</evidence>
<dbReference type="PANTHER" id="PTHR43690:SF18">
    <property type="entry name" value="INSULIN-DEGRADING ENZYME-RELATED"/>
    <property type="match status" value="1"/>
</dbReference>
<feature type="domain" description="Peptidase M16 middle/third" evidence="17">
    <location>
        <begin position="386"/>
        <end position="662"/>
    </location>
</feature>
<evidence type="ECO:0000256" key="2">
    <source>
        <dbReference type="ARBA" id="ARBA00002184"/>
    </source>
</evidence>
<feature type="domain" description="Coenzyme PQQ synthesis protein F-like C-terminal lobe" evidence="18">
    <location>
        <begin position="764"/>
        <end position="863"/>
    </location>
</feature>
<dbReference type="Gene3D" id="3.30.830.10">
    <property type="entry name" value="Metalloenzyme, LuxS/M16 peptidase-like"/>
    <property type="match status" value="4"/>
</dbReference>
<evidence type="ECO:0000259" key="18">
    <source>
        <dbReference type="Pfam" id="PF22456"/>
    </source>
</evidence>
<dbReference type="GO" id="GO:0005737">
    <property type="term" value="C:cytoplasm"/>
    <property type="evidence" value="ECO:0007669"/>
    <property type="project" value="UniProtKB-ARBA"/>
</dbReference>
<dbReference type="EMBL" id="CYHB01000001">
    <property type="protein sequence ID" value="CUA83508.1"/>
    <property type="molecule type" value="Genomic_DNA"/>
</dbReference>
<dbReference type="Pfam" id="PF05193">
    <property type="entry name" value="Peptidase_M16_C"/>
    <property type="match status" value="1"/>
</dbReference>
<evidence type="ECO:0000256" key="14">
    <source>
        <dbReference type="RuleBase" id="RU004447"/>
    </source>
</evidence>
<dbReference type="SUPFAM" id="SSF63411">
    <property type="entry name" value="LuxS/MPP-like metallohydrolase"/>
    <property type="match status" value="4"/>
</dbReference>
<keyword evidence="6" id="KW-0645">Protease</keyword>
<dbReference type="Pfam" id="PF16187">
    <property type="entry name" value="Peptidase_M16_M"/>
    <property type="match status" value="1"/>
</dbReference>
<dbReference type="InterPro" id="IPR001431">
    <property type="entry name" value="Pept_M16_Zn_BS"/>
</dbReference>
<dbReference type="PANTHER" id="PTHR43690">
    <property type="entry name" value="NARDILYSIN"/>
    <property type="match status" value="1"/>
</dbReference>
<evidence type="ECO:0000256" key="13">
    <source>
        <dbReference type="ARBA" id="ARBA00033450"/>
    </source>
</evidence>
<comment type="cofactor">
    <cofactor evidence="1">
        <name>Zn(2+)</name>
        <dbReference type="ChEBI" id="CHEBI:29105"/>
    </cofactor>
</comment>
<dbReference type="Pfam" id="PF00675">
    <property type="entry name" value="Peptidase_M16"/>
    <property type="match status" value="1"/>
</dbReference>
<dbReference type="EC" id="3.4.24.55" evidence="4"/>
<dbReference type="FunFam" id="3.30.830.10:FF:000012">
    <property type="entry name" value="Protease 3"/>
    <property type="match status" value="1"/>
</dbReference>
<reference evidence="20" key="1">
    <citation type="submission" date="2015-08" db="EMBL/GenBank/DDBJ databases">
        <authorList>
            <person name="Varghese N."/>
        </authorList>
    </citation>
    <scope>NUCLEOTIDE SEQUENCE [LARGE SCALE GENOMIC DNA]</scope>
    <source>
        <strain evidence="20">DSM 27808</strain>
    </source>
</reference>
<dbReference type="InterPro" id="IPR007863">
    <property type="entry name" value="Peptidase_M16_C"/>
</dbReference>
<protein>
    <recommendedName>
        <fullName evidence="5">Protease 3</fullName>
        <ecNumber evidence="4">3.4.24.55</ecNumber>
    </recommendedName>
    <alternativeName>
        <fullName evidence="13">Pitrilysin</fullName>
    </alternativeName>
    <alternativeName>
        <fullName evidence="12">Protease III</fullName>
    </alternativeName>
    <alternativeName>
        <fullName evidence="11">Protease pi</fullName>
    </alternativeName>
</protein>
<dbReference type="FunFam" id="3.30.830.10:FF:000005">
    <property type="entry name" value="nardilysin isoform X1"/>
    <property type="match status" value="1"/>
</dbReference>
<organism evidence="19 20">
    <name type="scientific">Pseudidiomarina woesei</name>
    <dbReference type="NCBI Taxonomy" id="1381080"/>
    <lineage>
        <taxon>Bacteria</taxon>
        <taxon>Pseudomonadati</taxon>
        <taxon>Pseudomonadota</taxon>
        <taxon>Gammaproteobacteria</taxon>
        <taxon>Alteromonadales</taxon>
        <taxon>Idiomarinaceae</taxon>
        <taxon>Pseudidiomarina</taxon>
    </lineage>
</organism>
<evidence type="ECO:0000256" key="6">
    <source>
        <dbReference type="ARBA" id="ARBA00022670"/>
    </source>
</evidence>
<accession>A0A0K6GYB6</accession>
<keyword evidence="7" id="KW-0479">Metal-binding</keyword>
<dbReference type="GO" id="GO:0046872">
    <property type="term" value="F:metal ion binding"/>
    <property type="evidence" value="ECO:0007669"/>
    <property type="project" value="UniProtKB-KW"/>
</dbReference>
<evidence type="ECO:0000313" key="19">
    <source>
        <dbReference type="EMBL" id="CUA83508.1"/>
    </source>
</evidence>
<name>A0A0K6GYB6_9GAMM</name>
<evidence type="ECO:0000259" key="17">
    <source>
        <dbReference type="Pfam" id="PF16187"/>
    </source>
</evidence>
<dbReference type="InterPro" id="IPR011249">
    <property type="entry name" value="Metalloenz_LuxS/M16"/>
</dbReference>
<evidence type="ECO:0000256" key="11">
    <source>
        <dbReference type="ARBA" id="ARBA00029597"/>
    </source>
</evidence>
<evidence type="ECO:0000256" key="7">
    <source>
        <dbReference type="ARBA" id="ARBA00022723"/>
    </source>
</evidence>
<comment type="similarity">
    <text evidence="3 14">Belongs to the peptidase M16 family.</text>
</comment>
<gene>
    <name evidence="19" type="ORF">Ga0061064_0640</name>
</gene>
<proteinExistence type="inferred from homology"/>
<feature type="domain" description="Peptidase M16 N-terminal" evidence="15">
    <location>
        <begin position="42"/>
        <end position="175"/>
    </location>
</feature>